<dbReference type="InterPro" id="IPR002129">
    <property type="entry name" value="PyrdxlP-dep_de-COase"/>
</dbReference>
<comment type="caution">
    <text evidence="5">The sequence shown here is derived from an EMBL/GenBank/DDBJ whole genome shotgun (WGS) entry which is preliminary data.</text>
</comment>
<protein>
    <submittedName>
        <fullName evidence="5">Pyridoxal-dependent decarboxylase</fullName>
    </submittedName>
</protein>
<accession>A0ABU5U6R5</accession>
<dbReference type="SUPFAM" id="SSF53383">
    <property type="entry name" value="PLP-dependent transferases"/>
    <property type="match status" value="1"/>
</dbReference>
<evidence type="ECO:0000256" key="4">
    <source>
        <dbReference type="ARBA" id="ARBA00022898"/>
    </source>
</evidence>
<sequence>MYVARTCAMVLFREFQQLETEFRISAPYMQTVEDVMNLGEITIQGTRHADVLKLWLSLQHLGKKGYAQLINESYQLTDYLFQELSKIQDLEVVSQPDTNIICFRSIPANILPEEQEQWNADLQAYLLQNANIFLSLPLYRGQRWLRIILLNPYINQTQLDNLIQQINTFTRVRLTHS</sequence>
<dbReference type="PANTHER" id="PTHR45677">
    <property type="entry name" value="GLUTAMATE DECARBOXYLASE-RELATED"/>
    <property type="match status" value="1"/>
</dbReference>
<dbReference type="RefSeq" id="WP_323273186.1">
    <property type="nucleotide sequence ID" value="NZ_JAYGHT010000190.1"/>
</dbReference>
<evidence type="ECO:0000256" key="1">
    <source>
        <dbReference type="ARBA" id="ARBA00001933"/>
    </source>
</evidence>
<dbReference type="PANTHER" id="PTHR45677:SF8">
    <property type="entry name" value="CYSTEINE SULFINIC ACID DECARBOXYLASE"/>
    <property type="match status" value="1"/>
</dbReference>
<evidence type="ECO:0000256" key="2">
    <source>
        <dbReference type="ARBA" id="ARBA00009533"/>
    </source>
</evidence>
<evidence type="ECO:0000313" key="5">
    <source>
        <dbReference type="EMBL" id="MEA5522552.1"/>
    </source>
</evidence>
<keyword evidence="3" id="KW-0456">Lyase</keyword>
<comment type="cofactor">
    <cofactor evidence="1">
        <name>pyridoxal 5'-phosphate</name>
        <dbReference type="ChEBI" id="CHEBI:597326"/>
    </cofactor>
</comment>
<gene>
    <name evidence="5" type="ORF">VB854_26830</name>
</gene>
<evidence type="ECO:0000313" key="6">
    <source>
        <dbReference type="Proteomes" id="UP001301728"/>
    </source>
</evidence>
<evidence type="ECO:0000256" key="3">
    <source>
        <dbReference type="ARBA" id="ARBA00022793"/>
    </source>
</evidence>
<dbReference type="Proteomes" id="UP001301728">
    <property type="component" value="Unassembled WGS sequence"/>
</dbReference>
<comment type="similarity">
    <text evidence="2">Belongs to the group II decarboxylase family.</text>
</comment>
<dbReference type="EMBL" id="JAYGHT010000190">
    <property type="protein sequence ID" value="MEA5522552.1"/>
    <property type="molecule type" value="Genomic_DNA"/>
</dbReference>
<dbReference type="InterPro" id="IPR015424">
    <property type="entry name" value="PyrdxlP-dep_Trfase"/>
</dbReference>
<organism evidence="5 6">
    <name type="scientific">Limnoraphis robusta CCNP1315</name>
    <dbReference type="NCBI Taxonomy" id="3110306"/>
    <lineage>
        <taxon>Bacteria</taxon>
        <taxon>Bacillati</taxon>
        <taxon>Cyanobacteriota</taxon>
        <taxon>Cyanophyceae</taxon>
        <taxon>Oscillatoriophycideae</taxon>
        <taxon>Oscillatoriales</taxon>
        <taxon>Sirenicapillariaceae</taxon>
        <taxon>Limnoraphis</taxon>
    </lineage>
</organism>
<reference evidence="5 6" key="1">
    <citation type="submission" date="2023-12" db="EMBL/GenBank/DDBJ databases">
        <title>Baltic Sea Cyanobacteria.</title>
        <authorList>
            <person name="Delbaje E."/>
            <person name="Fewer D.P."/>
            <person name="Shishido T.K."/>
        </authorList>
    </citation>
    <scope>NUCLEOTIDE SEQUENCE [LARGE SCALE GENOMIC DNA]</scope>
    <source>
        <strain evidence="5 6">CCNP 1315</strain>
    </source>
</reference>
<keyword evidence="4" id="KW-0663">Pyridoxal phosphate</keyword>
<keyword evidence="3" id="KW-0210">Decarboxylase</keyword>
<keyword evidence="6" id="KW-1185">Reference proteome</keyword>
<proteinExistence type="inferred from homology"/>
<name>A0ABU5U6R5_9CYAN</name>
<dbReference type="Pfam" id="PF00282">
    <property type="entry name" value="Pyridoxal_deC"/>
    <property type="match status" value="1"/>
</dbReference>
<dbReference type="Gene3D" id="3.90.1150.170">
    <property type="match status" value="1"/>
</dbReference>